<dbReference type="OMA" id="QPQSNEG"/>
<dbReference type="OrthoDB" id="10268103at2759"/>
<dbReference type="EMBL" id="CH477333">
    <property type="protein sequence ID" value="EAT43302.1"/>
    <property type="molecule type" value="Genomic_DNA"/>
</dbReference>
<dbReference type="NCBIfam" id="TIGR00460">
    <property type="entry name" value="fmt"/>
    <property type="match status" value="1"/>
</dbReference>
<keyword evidence="5" id="KW-0808">Transferase</keyword>
<dbReference type="KEGG" id="aag:5566217"/>
<name>A0A1S4FA28_AEDAE</name>
<evidence type="ECO:0000256" key="9">
    <source>
        <dbReference type="ARBA" id="ARBA00052555"/>
    </source>
</evidence>
<gene>
    <name evidence="13" type="ORF">AaeL_AAEL005279</name>
</gene>
<dbReference type="Pfam" id="PF00551">
    <property type="entry name" value="Formyl_trans_N"/>
    <property type="match status" value="1"/>
</dbReference>
<comment type="function">
    <text evidence="10">Methionyl-tRNA formyltransferase that formylates methionyl-tRNA in mitochondria and is crucial for translation initiation.</text>
</comment>
<dbReference type="PANTHER" id="PTHR11138:SF5">
    <property type="entry name" value="METHIONYL-TRNA FORMYLTRANSFERASE, MITOCHONDRIAL"/>
    <property type="match status" value="1"/>
</dbReference>
<dbReference type="GO" id="GO:0004479">
    <property type="term" value="F:methionyl-tRNA formyltransferase activity"/>
    <property type="evidence" value="ECO:0007669"/>
    <property type="project" value="UniProtKB-EC"/>
</dbReference>
<dbReference type="InterPro" id="IPR002376">
    <property type="entry name" value="Formyl_transf_N"/>
</dbReference>
<dbReference type="InterPro" id="IPR011034">
    <property type="entry name" value="Formyl_transferase-like_C_sf"/>
</dbReference>
<dbReference type="Pfam" id="PF02911">
    <property type="entry name" value="Formyl_trans_C"/>
    <property type="match status" value="1"/>
</dbReference>
<dbReference type="SUPFAM" id="SSF50486">
    <property type="entry name" value="FMT C-terminal domain-like"/>
    <property type="match status" value="1"/>
</dbReference>
<evidence type="ECO:0000256" key="8">
    <source>
        <dbReference type="ARBA" id="ARBA00023128"/>
    </source>
</evidence>
<evidence type="ECO:0000256" key="1">
    <source>
        <dbReference type="ARBA" id="ARBA00004173"/>
    </source>
</evidence>
<proteinExistence type="inferred from homology"/>
<evidence type="ECO:0000256" key="3">
    <source>
        <dbReference type="ARBA" id="ARBA00012261"/>
    </source>
</evidence>
<reference evidence="13" key="3">
    <citation type="submission" date="2012-09" db="EMBL/GenBank/DDBJ databases">
        <authorList>
            <consortium name="VectorBase"/>
        </authorList>
    </citation>
    <scope>NUCLEOTIDE SEQUENCE</scope>
    <source>
        <strain evidence="13">Liverpool</strain>
    </source>
</reference>
<dbReference type="EC" id="2.1.2.9" evidence="3"/>
<dbReference type="AlphaFoldDB" id="A0A1S4FA28"/>
<dbReference type="InterPro" id="IPR036477">
    <property type="entry name" value="Formyl_transf_N_sf"/>
</dbReference>
<evidence type="ECO:0000259" key="11">
    <source>
        <dbReference type="Pfam" id="PF00551"/>
    </source>
</evidence>
<dbReference type="PANTHER" id="PTHR11138">
    <property type="entry name" value="METHIONYL-TRNA FORMYLTRANSFERASE"/>
    <property type="match status" value="1"/>
</dbReference>
<dbReference type="Proteomes" id="UP000682892">
    <property type="component" value="Chromosome 2"/>
</dbReference>
<organism evidence="13 14">
    <name type="scientific">Aedes aegypti</name>
    <name type="common">Yellowfever mosquito</name>
    <name type="synonym">Culex aegypti</name>
    <dbReference type="NCBI Taxonomy" id="7159"/>
    <lineage>
        <taxon>Eukaryota</taxon>
        <taxon>Metazoa</taxon>
        <taxon>Ecdysozoa</taxon>
        <taxon>Arthropoda</taxon>
        <taxon>Hexapoda</taxon>
        <taxon>Insecta</taxon>
        <taxon>Pterygota</taxon>
        <taxon>Neoptera</taxon>
        <taxon>Endopterygota</taxon>
        <taxon>Diptera</taxon>
        <taxon>Nematocera</taxon>
        <taxon>Culicoidea</taxon>
        <taxon>Culicidae</taxon>
        <taxon>Culicinae</taxon>
        <taxon>Aedini</taxon>
        <taxon>Aedes</taxon>
        <taxon>Stegomyia</taxon>
    </lineage>
</organism>
<dbReference type="InterPro" id="IPR005793">
    <property type="entry name" value="Formyl_trans_C"/>
</dbReference>
<dbReference type="HOGENOM" id="CLU_033347_0_0_1"/>
<protein>
    <recommendedName>
        <fullName evidence="4">Methionyl-tRNA formyltransferase, mitochondrial</fullName>
        <ecNumber evidence="3">2.1.2.9</ecNumber>
    </recommendedName>
</protein>
<dbReference type="SUPFAM" id="SSF53328">
    <property type="entry name" value="Formyltransferase"/>
    <property type="match status" value="1"/>
</dbReference>
<dbReference type="CDD" id="cd08646">
    <property type="entry name" value="FMT_core_Met-tRNA-FMT_N"/>
    <property type="match status" value="1"/>
</dbReference>
<reference evidence="13" key="2">
    <citation type="journal article" date="2007" name="Science">
        <title>Genome sequence of Aedes aegypti, a major arbovirus vector.</title>
        <authorList>
            <person name="Nene V."/>
            <person name="Wortman J.R."/>
            <person name="Lawson D."/>
            <person name="Haas B."/>
            <person name="Kodira C."/>
            <person name="Tu Z.J."/>
            <person name="Loftus B."/>
            <person name="Xi Z."/>
            <person name="Megy K."/>
            <person name="Grabherr M."/>
            <person name="Ren Q."/>
            <person name="Zdobnov E.M."/>
            <person name="Lobo N.F."/>
            <person name="Campbell K.S."/>
            <person name="Brown S.E."/>
            <person name="Bonaldo M.F."/>
            <person name="Zhu J."/>
            <person name="Sinkins S.P."/>
            <person name="Hogenkamp D.G."/>
            <person name="Amedeo P."/>
            <person name="Arensburger P."/>
            <person name="Atkinson P.W."/>
            <person name="Bidwell S."/>
            <person name="Biedler J."/>
            <person name="Birney E."/>
            <person name="Bruggner R.V."/>
            <person name="Costas J."/>
            <person name="Coy M.R."/>
            <person name="Crabtree J."/>
            <person name="Crawford M."/>
            <person name="Debruyn B."/>
            <person name="Decaprio D."/>
            <person name="Eiglmeier K."/>
            <person name="Eisenstadt E."/>
            <person name="El-Dorry H."/>
            <person name="Gelbart W.M."/>
            <person name="Gomes S.L."/>
            <person name="Hammond M."/>
            <person name="Hannick L.I."/>
            <person name="Hogan J.R."/>
            <person name="Holmes M.H."/>
            <person name="Jaffe D."/>
            <person name="Johnston J.S."/>
            <person name="Kennedy R.C."/>
            <person name="Koo H."/>
            <person name="Kravitz S."/>
            <person name="Kriventseva E.V."/>
            <person name="Kulp D."/>
            <person name="Labutti K."/>
            <person name="Lee E."/>
            <person name="Li S."/>
            <person name="Lovin D.D."/>
            <person name="Mao C."/>
            <person name="Mauceli E."/>
            <person name="Menck C.F."/>
            <person name="Miller J.R."/>
            <person name="Montgomery P."/>
            <person name="Mori A."/>
            <person name="Nascimento A.L."/>
            <person name="Naveira H.F."/>
            <person name="Nusbaum C."/>
            <person name="O'leary S."/>
            <person name="Orvis J."/>
            <person name="Pertea M."/>
            <person name="Quesneville H."/>
            <person name="Reidenbach K.R."/>
            <person name="Rogers Y.H."/>
            <person name="Roth C.W."/>
            <person name="Schneider J.R."/>
            <person name="Schatz M."/>
            <person name="Shumway M."/>
            <person name="Stanke M."/>
            <person name="Stinson E.O."/>
            <person name="Tubio J.M."/>
            <person name="Vanzee J.P."/>
            <person name="Verjovski-Almeida S."/>
            <person name="Werner D."/>
            <person name="White O."/>
            <person name="Wyder S."/>
            <person name="Zeng Q."/>
            <person name="Zhao Q."/>
            <person name="Zhao Y."/>
            <person name="Hill C.A."/>
            <person name="Raikhel A.S."/>
            <person name="Soares M.B."/>
            <person name="Knudson D.L."/>
            <person name="Lee N.H."/>
            <person name="Galagan J."/>
            <person name="Salzberg S.L."/>
            <person name="Paulsen I.T."/>
            <person name="Dimopoulos G."/>
            <person name="Collins F.H."/>
            <person name="Birren B."/>
            <person name="Fraser-Liggett C.M."/>
            <person name="Severson D.W."/>
        </authorList>
    </citation>
    <scope>NUCLEOTIDE SEQUENCE [LARGE SCALE GENOMIC DNA]</scope>
    <source>
        <strain evidence="13">Liverpool</strain>
    </source>
</reference>
<accession>A0A1S4FA28</accession>
<evidence type="ECO:0000256" key="4">
    <source>
        <dbReference type="ARBA" id="ARBA00014185"/>
    </source>
</evidence>
<keyword evidence="8" id="KW-0496">Mitochondrion</keyword>
<evidence type="ECO:0000313" key="14">
    <source>
        <dbReference type="Proteomes" id="UP000682892"/>
    </source>
</evidence>
<evidence type="ECO:0000313" key="13">
    <source>
        <dbReference type="EMBL" id="EAT43302.1"/>
    </source>
</evidence>
<keyword evidence="6" id="KW-0648">Protein biosynthesis</keyword>
<dbReference type="Gene3D" id="3.40.50.12230">
    <property type="match status" value="1"/>
</dbReference>
<dbReference type="GO" id="GO:0005739">
    <property type="term" value="C:mitochondrion"/>
    <property type="evidence" value="ECO:0007669"/>
    <property type="project" value="UniProtKB-SubCell"/>
</dbReference>
<comment type="catalytic activity">
    <reaction evidence="9">
        <text>L-methionyl-tRNA(fMet) + (6R)-10-formyltetrahydrofolate = N-formyl-L-methionyl-tRNA(fMet) + (6S)-5,6,7,8-tetrahydrofolate + H(+)</text>
        <dbReference type="Rhea" id="RHEA:24380"/>
        <dbReference type="Rhea" id="RHEA-COMP:9952"/>
        <dbReference type="Rhea" id="RHEA-COMP:9953"/>
        <dbReference type="ChEBI" id="CHEBI:15378"/>
        <dbReference type="ChEBI" id="CHEBI:57453"/>
        <dbReference type="ChEBI" id="CHEBI:78530"/>
        <dbReference type="ChEBI" id="CHEBI:78844"/>
        <dbReference type="ChEBI" id="CHEBI:195366"/>
        <dbReference type="EC" id="2.1.2.9"/>
    </reaction>
    <physiologicalReaction direction="left-to-right" evidence="9">
        <dbReference type="Rhea" id="RHEA:24381"/>
    </physiologicalReaction>
</comment>
<reference evidence="13" key="1">
    <citation type="submission" date="2005-10" db="EMBL/GenBank/DDBJ databases">
        <authorList>
            <person name="Loftus B.J."/>
            <person name="Nene V.M."/>
            <person name="Hannick L.I."/>
            <person name="Bidwell S."/>
            <person name="Haas B."/>
            <person name="Amedeo P."/>
            <person name="Orvis J."/>
            <person name="Wortman J.R."/>
            <person name="White O.R."/>
            <person name="Salzberg S."/>
            <person name="Shumway M."/>
            <person name="Koo H."/>
            <person name="Zhao Y."/>
            <person name="Holmes M."/>
            <person name="Miller J."/>
            <person name="Schatz M."/>
            <person name="Pop M."/>
            <person name="Pai G."/>
            <person name="Utterback T."/>
            <person name="Rogers Y.-H."/>
            <person name="Kravitz S."/>
            <person name="Fraser C.M."/>
        </authorList>
    </citation>
    <scope>NUCLEOTIDE SEQUENCE</scope>
    <source>
        <strain evidence="13">Liverpool</strain>
    </source>
</reference>
<sequence>MKILSSMCRNIFEFRRKLPYSYRTVPVRECSSQPSASRLRILFFGTDNFSLPSLKVLNESLKSNGKVSSLEVVTSFKAKRNPLRLYSESERLPLHDWPLRRPAVGEDFDLGVVVSFGHLIPELLISTFRLGMLNVHASLLPKLRGAAPIVHAIRNGDTETGITIMKIKPKHFDVGEILTQRHVPITEHMLMPELHSQLAGIGASTLLHCIENLDQYYSALKAQNSQDATYAPKIDAHFCEIRWTEMTAKQVYDMYRSLYSYKPLTSRLGNDPVKIFKLSYPVTEQEAPLEIGHIQYCRRTKWLRVGCRDGSAVLIEQLSIGGKKVMNAQEFNNGFLSKLAPADRVLR</sequence>
<evidence type="ECO:0000256" key="6">
    <source>
        <dbReference type="ARBA" id="ARBA00022917"/>
    </source>
</evidence>
<comment type="similarity">
    <text evidence="2">Belongs to the Fmt family.</text>
</comment>
<dbReference type="FunFam" id="3.40.50.12230:FF:000003">
    <property type="entry name" value="methionyl-tRNA formyltransferase, mitochondrial"/>
    <property type="match status" value="1"/>
</dbReference>
<dbReference type="InterPro" id="IPR005794">
    <property type="entry name" value="Fmt"/>
</dbReference>
<dbReference type="InterPro" id="IPR041711">
    <property type="entry name" value="Met-tRNA-FMT_N"/>
</dbReference>
<evidence type="ECO:0000256" key="2">
    <source>
        <dbReference type="ARBA" id="ARBA00010699"/>
    </source>
</evidence>
<comment type="subcellular location">
    <subcellularLocation>
        <location evidence="1">Mitochondrion</location>
    </subcellularLocation>
</comment>
<evidence type="ECO:0000256" key="5">
    <source>
        <dbReference type="ARBA" id="ARBA00022679"/>
    </source>
</evidence>
<feature type="domain" description="Formyl transferase C-terminal" evidence="12">
    <location>
        <begin position="233"/>
        <end position="335"/>
    </location>
</feature>
<feature type="domain" description="Formyl transferase N-terminal" evidence="11">
    <location>
        <begin position="108"/>
        <end position="199"/>
    </location>
</feature>
<keyword evidence="7" id="KW-0809">Transit peptide</keyword>
<evidence type="ECO:0000259" key="12">
    <source>
        <dbReference type="Pfam" id="PF02911"/>
    </source>
</evidence>
<evidence type="ECO:0000256" key="10">
    <source>
        <dbReference type="ARBA" id="ARBA00057846"/>
    </source>
</evidence>
<evidence type="ECO:0000256" key="7">
    <source>
        <dbReference type="ARBA" id="ARBA00022946"/>
    </source>
</evidence>